<gene>
    <name evidence="1" type="ORF">THAOC_08360</name>
</gene>
<reference evidence="1 2" key="1">
    <citation type="journal article" date="2012" name="Genome Biol.">
        <title>Genome and low-iron response of an oceanic diatom adapted to chronic iron limitation.</title>
        <authorList>
            <person name="Lommer M."/>
            <person name="Specht M."/>
            <person name="Roy A.S."/>
            <person name="Kraemer L."/>
            <person name="Andreson R."/>
            <person name="Gutowska M.A."/>
            <person name="Wolf J."/>
            <person name="Bergner S.V."/>
            <person name="Schilhabel M.B."/>
            <person name="Klostermeier U.C."/>
            <person name="Beiko R.G."/>
            <person name="Rosenstiel P."/>
            <person name="Hippler M."/>
            <person name="Laroche J."/>
        </authorList>
    </citation>
    <scope>NUCLEOTIDE SEQUENCE [LARGE SCALE GENOMIC DNA]</scope>
    <source>
        <strain evidence="1 2">CCMP1005</strain>
    </source>
</reference>
<dbReference type="EMBL" id="AGNL01008749">
    <property type="protein sequence ID" value="EJK70288.1"/>
    <property type="molecule type" value="Genomic_DNA"/>
</dbReference>
<evidence type="ECO:0000313" key="1">
    <source>
        <dbReference type="EMBL" id="EJK70288.1"/>
    </source>
</evidence>
<name>K0SV78_THAOC</name>
<dbReference type="Proteomes" id="UP000266841">
    <property type="component" value="Unassembled WGS sequence"/>
</dbReference>
<comment type="caution">
    <text evidence="1">The sequence shown here is derived from an EMBL/GenBank/DDBJ whole genome shotgun (WGS) entry which is preliminary data.</text>
</comment>
<proteinExistence type="predicted"/>
<keyword evidence="2" id="KW-1185">Reference proteome</keyword>
<sequence>HRIWGFPRQREQPAPLMIPLQSLPYPQAALDRHVVHAEGPASSKLCPPARGQRMTSLRAIAATTHYCYCYPGADTERYATAIALETLRSHRDSSYPEPVRVHHAGHPPMTLEHRLLELK</sequence>
<protein>
    <submittedName>
        <fullName evidence="1">Uncharacterized protein</fullName>
    </submittedName>
</protein>
<dbReference type="AlphaFoldDB" id="K0SV78"/>
<evidence type="ECO:0000313" key="2">
    <source>
        <dbReference type="Proteomes" id="UP000266841"/>
    </source>
</evidence>
<accession>K0SV78</accession>
<organism evidence="1 2">
    <name type="scientific">Thalassiosira oceanica</name>
    <name type="common">Marine diatom</name>
    <dbReference type="NCBI Taxonomy" id="159749"/>
    <lineage>
        <taxon>Eukaryota</taxon>
        <taxon>Sar</taxon>
        <taxon>Stramenopiles</taxon>
        <taxon>Ochrophyta</taxon>
        <taxon>Bacillariophyta</taxon>
        <taxon>Coscinodiscophyceae</taxon>
        <taxon>Thalassiosirophycidae</taxon>
        <taxon>Thalassiosirales</taxon>
        <taxon>Thalassiosiraceae</taxon>
        <taxon>Thalassiosira</taxon>
    </lineage>
</organism>
<feature type="non-terminal residue" evidence="1">
    <location>
        <position position="1"/>
    </location>
</feature>